<dbReference type="GO" id="GO:0006635">
    <property type="term" value="P:fatty acid beta-oxidation"/>
    <property type="evidence" value="ECO:0007669"/>
    <property type="project" value="TreeGrafter"/>
</dbReference>
<keyword evidence="2" id="KW-1185">Reference proteome</keyword>
<dbReference type="Pfam" id="PF00378">
    <property type="entry name" value="ECH_1"/>
    <property type="match status" value="1"/>
</dbReference>
<protein>
    <submittedName>
        <fullName evidence="1">Enoyl-CoA hydratase/isomerase family protein</fullName>
    </submittedName>
</protein>
<dbReference type="SUPFAM" id="SSF52096">
    <property type="entry name" value="ClpP/crotonase"/>
    <property type="match status" value="1"/>
</dbReference>
<dbReference type="GO" id="GO:0016853">
    <property type="term" value="F:isomerase activity"/>
    <property type="evidence" value="ECO:0007669"/>
    <property type="project" value="UniProtKB-KW"/>
</dbReference>
<dbReference type="Proteomes" id="UP000309215">
    <property type="component" value="Unassembled WGS sequence"/>
</dbReference>
<dbReference type="InterPro" id="IPR029045">
    <property type="entry name" value="ClpP/crotonase-like_dom_sf"/>
</dbReference>
<dbReference type="Gene3D" id="3.90.226.10">
    <property type="entry name" value="2-enoyl-CoA Hydratase, Chain A, domain 1"/>
    <property type="match status" value="1"/>
</dbReference>
<dbReference type="EMBL" id="SSMQ01000055">
    <property type="protein sequence ID" value="TKC99579.1"/>
    <property type="molecule type" value="Genomic_DNA"/>
</dbReference>
<accession>A0A4U1IY54</accession>
<keyword evidence="1" id="KW-0413">Isomerase</keyword>
<gene>
    <name evidence="1" type="ORF">E8A74_37405</name>
</gene>
<proteinExistence type="predicted"/>
<name>A0A4U1IY54_9BACT</name>
<evidence type="ECO:0000313" key="1">
    <source>
        <dbReference type="EMBL" id="TKC99579.1"/>
    </source>
</evidence>
<dbReference type="PANTHER" id="PTHR11941">
    <property type="entry name" value="ENOYL-COA HYDRATASE-RELATED"/>
    <property type="match status" value="1"/>
</dbReference>
<dbReference type="InterPro" id="IPR001753">
    <property type="entry name" value="Enoyl-CoA_hydra/iso"/>
</dbReference>
<organism evidence="1 2">
    <name type="scientific">Polyangium fumosum</name>
    <dbReference type="NCBI Taxonomy" id="889272"/>
    <lineage>
        <taxon>Bacteria</taxon>
        <taxon>Pseudomonadati</taxon>
        <taxon>Myxococcota</taxon>
        <taxon>Polyangia</taxon>
        <taxon>Polyangiales</taxon>
        <taxon>Polyangiaceae</taxon>
        <taxon>Polyangium</taxon>
    </lineage>
</organism>
<dbReference type="RefSeq" id="WP_136933887.1">
    <property type="nucleotide sequence ID" value="NZ_SSMQ01000055.1"/>
</dbReference>
<dbReference type="PANTHER" id="PTHR11941:SF54">
    <property type="entry name" value="ENOYL-COA HYDRATASE, MITOCHONDRIAL"/>
    <property type="match status" value="1"/>
</dbReference>
<comment type="caution">
    <text evidence="1">The sequence shown here is derived from an EMBL/GenBank/DDBJ whole genome shotgun (WGS) entry which is preliminary data.</text>
</comment>
<reference evidence="1 2" key="1">
    <citation type="submission" date="2019-04" db="EMBL/GenBank/DDBJ databases">
        <authorList>
            <person name="Li Y."/>
            <person name="Wang J."/>
        </authorList>
    </citation>
    <scope>NUCLEOTIDE SEQUENCE [LARGE SCALE GENOMIC DNA]</scope>
    <source>
        <strain evidence="1 2">DSM 14668</strain>
    </source>
</reference>
<dbReference type="CDD" id="cd06558">
    <property type="entry name" value="crotonase-like"/>
    <property type="match status" value="1"/>
</dbReference>
<dbReference type="OrthoDB" id="5365311at2"/>
<sequence length="235" mass="25191">MTEILKLSGPGKNALSSVMMRHVLEGLDKAAGAPVLLTGEGDAFSAGLDLKEVLSLDTGGMVAFLRLLEQCMTTLYLYPGPTIAVVNGHAIAGGSVLVACCDVRIATSKPTAKIGLNETALGLRLPPRILSILRRRLPPQHIDEVLLGAGLFDPEKARRLGLVDEVADDPYEVGLARHAALAKHPAEVYAQTKRDLRGTADDLYPEADHARAVDERLASWTSDVVRMKVLSALKR</sequence>
<dbReference type="AlphaFoldDB" id="A0A4U1IY54"/>
<evidence type="ECO:0000313" key="2">
    <source>
        <dbReference type="Proteomes" id="UP000309215"/>
    </source>
</evidence>